<evidence type="ECO:0000313" key="3">
    <source>
        <dbReference type="Proteomes" id="UP000708208"/>
    </source>
</evidence>
<dbReference type="OrthoDB" id="8251408at2759"/>
<feature type="compositionally biased region" description="Basic and acidic residues" evidence="1">
    <location>
        <begin position="639"/>
        <end position="652"/>
    </location>
</feature>
<feature type="compositionally biased region" description="Basic and acidic residues" evidence="1">
    <location>
        <begin position="739"/>
        <end position="751"/>
    </location>
</feature>
<feature type="compositionally biased region" description="Polar residues" evidence="1">
    <location>
        <begin position="258"/>
        <end position="274"/>
    </location>
</feature>
<feature type="region of interest" description="Disordered" evidence="1">
    <location>
        <begin position="1"/>
        <end position="111"/>
    </location>
</feature>
<feature type="compositionally biased region" description="Low complexity" evidence="1">
    <location>
        <begin position="760"/>
        <end position="772"/>
    </location>
</feature>
<feature type="compositionally biased region" description="Basic and acidic residues" evidence="1">
    <location>
        <begin position="801"/>
        <end position="810"/>
    </location>
</feature>
<evidence type="ECO:0000313" key="2">
    <source>
        <dbReference type="EMBL" id="CAG7823258.1"/>
    </source>
</evidence>
<reference evidence="2" key="1">
    <citation type="submission" date="2021-06" db="EMBL/GenBank/DDBJ databases">
        <authorList>
            <person name="Hodson N. C."/>
            <person name="Mongue J. A."/>
            <person name="Jaron S. K."/>
        </authorList>
    </citation>
    <scope>NUCLEOTIDE SEQUENCE</scope>
</reference>
<dbReference type="Proteomes" id="UP000708208">
    <property type="component" value="Unassembled WGS sequence"/>
</dbReference>
<protein>
    <submittedName>
        <fullName evidence="2">Uncharacterized protein</fullName>
    </submittedName>
</protein>
<sequence>VMDSPFDLMALSPEIFEDAQDLPPYTPPFSSGPSSPPSPQDLGIDDQLPPLFLLQDPPSSPQDPFPMYQNPVSNSTDVSDSNALRDSKQTLSDISLPASPTPTEIIDEPKPISHPIHDPVISTITTQATLPLITLKLSKLQLPSVSLPLIRKPPIPTLPVPIKSTPQLVKPKPNLVPVSDPVPLMSLNVGLPPPVQLRNSVDSRENLASAVVGFALKRNINTFTMNFGKDDECDQNGNFCAGPNNQKESVLQIISETLRGSSSGQETPPKNSGITKHDEVPLDNRNFSPPTSEVNLNNFNPGDKLSSSIPPLAPQSPDFVSNAAYSSGKILDSNSIFAVKDCHLSTVLGSARRCLKQLKVVKEGLASLVSQDERLSQGKKISNPGSDYELVALLGEYIMYLTRQVFTPAHRLYTSALGLHMAEDLIRNPKDPTLLNFRMGYVIRPDWNTIIHTQMKLRACVDCATEMYNRFGREASASNGHVFQVEQMQYVMVTLMHAFQDLYATALGSTDIFKVLLHIEDYGETILQEFLLSLESMDRSDLLFQVQTLRRSFDDIVILTEQLSWAAYVVYRLASGKSLTPSPDGSISRIPGEGMLFKGGKIEDEILSVNMDSIRRKPSSARKSSTSMSKTDLEFSPVSKRERESTKSRENTSRVSSSSSRAKQHSTDSYSRRQYSDKPSIGAKTTKSFIPTPTGSPQQRSRRPSRTTLSRPDPNNMYARSASRSSSKGNLSGHNTMKKPSDGKEYLNDMKPKKHKSKSSRSSSRESGLSVRDTTKPIDGHRKMKNPGEHVPGSGHRHKSSEREGSEHSHGQPNRYRRSKLQGQEQ</sequence>
<dbReference type="EMBL" id="CAJVCH010528925">
    <property type="protein sequence ID" value="CAG7823258.1"/>
    <property type="molecule type" value="Genomic_DNA"/>
</dbReference>
<feature type="compositionally biased region" description="Low complexity" evidence="1">
    <location>
        <begin position="45"/>
        <end position="57"/>
    </location>
</feature>
<gene>
    <name evidence="2" type="ORF">AFUS01_LOCUS33483</name>
</gene>
<feature type="compositionally biased region" description="Low complexity" evidence="1">
    <location>
        <begin position="621"/>
        <end position="630"/>
    </location>
</feature>
<proteinExistence type="predicted"/>
<feature type="non-terminal residue" evidence="2">
    <location>
        <position position="826"/>
    </location>
</feature>
<comment type="caution">
    <text evidence="2">The sequence shown here is derived from an EMBL/GenBank/DDBJ whole genome shotgun (WGS) entry which is preliminary data.</text>
</comment>
<accession>A0A8J2PHF4</accession>
<feature type="region of interest" description="Disordered" evidence="1">
    <location>
        <begin position="258"/>
        <end position="282"/>
    </location>
</feature>
<dbReference type="AlphaFoldDB" id="A0A8J2PHF4"/>
<feature type="region of interest" description="Disordered" evidence="1">
    <location>
        <begin position="609"/>
        <end position="826"/>
    </location>
</feature>
<organism evidence="2 3">
    <name type="scientific">Allacma fusca</name>
    <dbReference type="NCBI Taxonomy" id="39272"/>
    <lineage>
        <taxon>Eukaryota</taxon>
        <taxon>Metazoa</taxon>
        <taxon>Ecdysozoa</taxon>
        <taxon>Arthropoda</taxon>
        <taxon>Hexapoda</taxon>
        <taxon>Collembola</taxon>
        <taxon>Symphypleona</taxon>
        <taxon>Sminthuridae</taxon>
        <taxon>Allacma</taxon>
    </lineage>
</organism>
<keyword evidence="3" id="KW-1185">Reference proteome</keyword>
<feature type="compositionally biased region" description="Polar residues" evidence="1">
    <location>
        <begin position="722"/>
        <end position="735"/>
    </location>
</feature>
<feature type="compositionally biased region" description="Polar residues" evidence="1">
    <location>
        <begin position="70"/>
        <end position="82"/>
    </location>
</feature>
<name>A0A8J2PHF4_9HEXA</name>
<evidence type="ECO:0000256" key="1">
    <source>
        <dbReference type="SAM" id="MobiDB-lite"/>
    </source>
</evidence>